<dbReference type="SUPFAM" id="SSF55729">
    <property type="entry name" value="Acyl-CoA N-acyltransferases (Nat)"/>
    <property type="match status" value="1"/>
</dbReference>
<dbReference type="Pfam" id="PF13508">
    <property type="entry name" value="Acetyltransf_7"/>
    <property type="match status" value="1"/>
</dbReference>
<dbReference type="GO" id="GO:0016747">
    <property type="term" value="F:acyltransferase activity, transferring groups other than amino-acyl groups"/>
    <property type="evidence" value="ECO:0007669"/>
    <property type="project" value="InterPro"/>
</dbReference>
<proteinExistence type="predicted"/>
<dbReference type="InterPro" id="IPR000182">
    <property type="entry name" value="GNAT_dom"/>
</dbReference>
<dbReference type="KEGG" id="vbo:CKY39_20855"/>
<evidence type="ECO:0000313" key="1">
    <source>
        <dbReference type="EMBL" id="ATA55394.1"/>
    </source>
</evidence>
<accession>A0A250DMB3</accession>
<dbReference type="InterPro" id="IPR016181">
    <property type="entry name" value="Acyl_CoA_acyltransferase"/>
</dbReference>
<dbReference type="Proteomes" id="UP000217154">
    <property type="component" value="Chromosome"/>
</dbReference>
<sequence>MNYTISNERTVTWQEFGHLMASVGWGSGYDEASFERSHRAYPLVVHARADSGALLGYVSAFSDGAFTTMLGELVVHPDAQGSGIGRALLSAVEAEFPGVPVYVKALGNAKRFFEACGYRSPSEEMTVLFKKARSGSGQAL</sequence>
<organism evidence="1 2">
    <name type="scientific">Variovorax boronicumulans</name>
    <dbReference type="NCBI Taxonomy" id="436515"/>
    <lineage>
        <taxon>Bacteria</taxon>
        <taxon>Pseudomonadati</taxon>
        <taxon>Pseudomonadota</taxon>
        <taxon>Betaproteobacteria</taxon>
        <taxon>Burkholderiales</taxon>
        <taxon>Comamonadaceae</taxon>
        <taxon>Variovorax</taxon>
    </lineage>
</organism>
<evidence type="ECO:0000313" key="2">
    <source>
        <dbReference type="Proteomes" id="UP000217154"/>
    </source>
</evidence>
<reference evidence="1 2" key="1">
    <citation type="submission" date="2017-09" db="EMBL/GenBank/DDBJ databases">
        <title>The diverse metabolic capabilities of V. boronicumulans make it an excellent choice for continued studies on novel biodegradation.</title>
        <authorList>
            <person name="Sun S."/>
        </authorList>
    </citation>
    <scope>NUCLEOTIDE SEQUENCE [LARGE SCALE GENOMIC DNA]</scope>
    <source>
        <strain evidence="1 2">J1</strain>
    </source>
</reference>
<name>A0A250DMB3_9BURK</name>
<gene>
    <name evidence="1" type="ORF">CKY39_20855</name>
</gene>
<dbReference type="AlphaFoldDB" id="A0A250DMB3"/>
<dbReference type="Gene3D" id="3.40.630.30">
    <property type="match status" value="1"/>
</dbReference>
<dbReference type="RefSeq" id="WP_095745764.1">
    <property type="nucleotide sequence ID" value="NZ_BKDI01000001.1"/>
</dbReference>
<dbReference type="PROSITE" id="PS51186">
    <property type="entry name" value="GNAT"/>
    <property type="match status" value="1"/>
</dbReference>
<dbReference type="CDD" id="cd04301">
    <property type="entry name" value="NAT_SF"/>
    <property type="match status" value="1"/>
</dbReference>
<dbReference type="EMBL" id="CP023284">
    <property type="protein sequence ID" value="ATA55394.1"/>
    <property type="molecule type" value="Genomic_DNA"/>
</dbReference>
<protein>
    <submittedName>
        <fullName evidence="1">Uncharacterized protein</fullName>
    </submittedName>
</protein>